<keyword evidence="2" id="KW-1185">Reference proteome</keyword>
<gene>
    <name evidence="1" type="ORF">BpHYR1_023117</name>
</gene>
<evidence type="ECO:0000313" key="1">
    <source>
        <dbReference type="EMBL" id="RMZ94989.1"/>
    </source>
</evidence>
<keyword evidence="1" id="KW-0695">RNA-directed DNA polymerase</keyword>
<keyword evidence="1" id="KW-0808">Transferase</keyword>
<reference evidence="1 2" key="1">
    <citation type="journal article" date="2018" name="Sci. Rep.">
        <title>Genomic signatures of local adaptation to the degree of environmental predictability in rotifers.</title>
        <authorList>
            <person name="Franch-Gras L."/>
            <person name="Hahn C."/>
            <person name="Garcia-Roger E.M."/>
            <person name="Carmona M.J."/>
            <person name="Serra M."/>
            <person name="Gomez A."/>
        </authorList>
    </citation>
    <scope>NUCLEOTIDE SEQUENCE [LARGE SCALE GENOMIC DNA]</scope>
    <source>
        <strain evidence="1">HYR1</strain>
    </source>
</reference>
<dbReference type="GO" id="GO:0003964">
    <property type="term" value="F:RNA-directed DNA polymerase activity"/>
    <property type="evidence" value="ECO:0007669"/>
    <property type="project" value="UniProtKB-KW"/>
</dbReference>
<organism evidence="1 2">
    <name type="scientific">Brachionus plicatilis</name>
    <name type="common">Marine rotifer</name>
    <name type="synonym">Brachionus muelleri</name>
    <dbReference type="NCBI Taxonomy" id="10195"/>
    <lineage>
        <taxon>Eukaryota</taxon>
        <taxon>Metazoa</taxon>
        <taxon>Spiralia</taxon>
        <taxon>Gnathifera</taxon>
        <taxon>Rotifera</taxon>
        <taxon>Eurotatoria</taxon>
        <taxon>Monogononta</taxon>
        <taxon>Pseudotrocha</taxon>
        <taxon>Ploima</taxon>
        <taxon>Brachionidae</taxon>
        <taxon>Brachionus</taxon>
    </lineage>
</organism>
<dbReference type="PANTHER" id="PTHR19446">
    <property type="entry name" value="REVERSE TRANSCRIPTASES"/>
    <property type="match status" value="1"/>
</dbReference>
<dbReference type="OrthoDB" id="6243574at2759"/>
<keyword evidence="1" id="KW-0548">Nucleotidyltransferase</keyword>
<dbReference type="AlphaFoldDB" id="A0A3M7P7P1"/>
<name>A0A3M7P7P1_BRAPC</name>
<accession>A0A3M7P7P1</accession>
<proteinExistence type="predicted"/>
<evidence type="ECO:0000313" key="2">
    <source>
        <dbReference type="Proteomes" id="UP000276133"/>
    </source>
</evidence>
<protein>
    <submittedName>
        <fullName evidence="1">RNA-directed DNA polymerase from mobile element jockey-like</fullName>
    </submittedName>
</protein>
<comment type="caution">
    <text evidence="1">The sequence shown here is derived from an EMBL/GenBank/DDBJ whole genome shotgun (WGS) entry which is preliminary data.</text>
</comment>
<dbReference type="EMBL" id="REGN01012681">
    <property type="protein sequence ID" value="RMZ94989.1"/>
    <property type="molecule type" value="Genomic_DNA"/>
</dbReference>
<sequence length="85" mass="9386">MIGLNEMIMALKRLKGEAACGPDLIHNLILQEGIVPKAWKSANITMISKKSCPTQAPSNYRPISITSCLGKLIARFMISWKNILC</sequence>
<dbReference type="Proteomes" id="UP000276133">
    <property type="component" value="Unassembled WGS sequence"/>
</dbReference>